<gene>
    <name evidence="8" type="ORF">F8377_05295</name>
</gene>
<dbReference type="SMART" id="SM01142">
    <property type="entry name" value="DSHCT"/>
    <property type="match status" value="1"/>
</dbReference>
<dbReference type="CDD" id="cd18795">
    <property type="entry name" value="SF2_C_Ski2"/>
    <property type="match status" value="1"/>
</dbReference>
<dbReference type="EMBL" id="WBZJ01000001">
    <property type="protein sequence ID" value="KAB3523690.1"/>
    <property type="molecule type" value="Genomic_DNA"/>
</dbReference>
<dbReference type="PROSITE" id="PS51192">
    <property type="entry name" value="HELICASE_ATP_BIND_1"/>
    <property type="match status" value="1"/>
</dbReference>
<dbReference type="Pfam" id="PF08148">
    <property type="entry name" value="DSHCT"/>
    <property type="match status" value="1"/>
</dbReference>
<keyword evidence="9" id="KW-1185">Reference proteome</keyword>
<dbReference type="Pfam" id="PF26090">
    <property type="entry name" value="SH3_HelY"/>
    <property type="match status" value="1"/>
</dbReference>
<keyword evidence="1" id="KW-0547">Nucleotide-binding</keyword>
<keyword evidence="4" id="KW-0067">ATP-binding</keyword>
<protein>
    <submittedName>
        <fullName evidence="8">DEAD/DEAH box helicase</fullName>
    </submittedName>
</protein>
<dbReference type="InterPro" id="IPR012961">
    <property type="entry name" value="Ski2/MTR4_C"/>
</dbReference>
<dbReference type="RefSeq" id="WP_151844308.1">
    <property type="nucleotide sequence ID" value="NZ_WBZJ01000001.1"/>
</dbReference>
<dbReference type="SUPFAM" id="SSF52540">
    <property type="entry name" value="P-loop containing nucleoside triphosphate hydrolases"/>
    <property type="match status" value="1"/>
</dbReference>
<dbReference type="Gene3D" id="1.10.3380.30">
    <property type="match status" value="1"/>
</dbReference>
<accession>A0ABQ6VGY7</accession>
<dbReference type="InterPro" id="IPR001650">
    <property type="entry name" value="Helicase_C-like"/>
</dbReference>
<proteinExistence type="predicted"/>
<dbReference type="InterPro" id="IPR050699">
    <property type="entry name" value="RNA-DNA_Helicase"/>
</dbReference>
<dbReference type="SMART" id="SM00490">
    <property type="entry name" value="HELICc"/>
    <property type="match status" value="1"/>
</dbReference>
<evidence type="ECO:0000259" key="6">
    <source>
        <dbReference type="PROSITE" id="PS51192"/>
    </source>
</evidence>
<evidence type="ECO:0000313" key="8">
    <source>
        <dbReference type="EMBL" id="KAB3523690.1"/>
    </source>
</evidence>
<evidence type="ECO:0000259" key="7">
    <source>
        <dbReference type="PROSITE" id="PS51194"/>
    </source>
</evidence>
<dbReference type="PANTHER" id="PTHR12131:SF1">
    <property type="entry name" value="ATP-DEPENDENT RNA HELICASE SUPV3L1, MITOCHONDRIAL-RELATED"/>
    <property type="match status" value="1"/>
</dbReference>
<feature type="domain" description="Helicase C-terminal" evidence="7">
    <location>
        <begin position="264"/>
        <end position="443"/>
    </location>
</feature>
<keyword evidence="3 8" id="KW-0347">Helicase</keyword>
<reference evidence="8 9" key="1">
    <citation type="submission" date="2019-10" db="EMBL/GenBank/DDBJ databases">
        <title>Corynebacterium sp novel species isolated from the respiratory tract of Marmot.</title>
        <authorList>
            <person name="Zhang G."/>
        </authorList>
    </citation>
    <scope>NUCLEOTIDE SEQUENCE [LARGE SCALE GENOMIC DNA]</scope>
    <source>
        <strain evidence="8 9">336</strain>
    </source>
</reference>
<name>A0ABQ6VGY7_9CORY</name>
<evidence type="ECO:0000256" key="2">
    <source>
        <dbReference type="ARBA" id="ARBA00022801"/>
    </source>
</evidence>
<dbReference type="SMART" id="SM00487">
    <property type="entry name" value="DEXDc"/>
    <property type="match status" value="1"/>
</dbReference>
<keyword evidence="2" id="KW-0378">Hydrolase</keyword>
<dbReference type="Gene3D" id="3.40.50.300">
    <property type="entry name" value="P-loop containing nucleotide triphosphate hydrolases"/>
    <property type="match status" value="2"/>
</dbReference>
<evidence type="ECO:0000256" key="5">
    <source>
        <dbReference type="SAM" id="Coils"/>
    </source>
</evidence>
<evidence type="ECO:0000313" key="9">
    <source>
        <dbReference type="Proteomes" id="UP000436181"/>
    </source>
</evidence>
<dbReference type="GO" id="GO:0004386">
    <property type="term" value="F:helicase activity"/>
    <property type="evidence" value="ECO:0007669"/>
    <property type="project" value="UniProtKB-KW"/>
</dbReference>
<dbReference type="Pfam" id="PF00270">
    <property type="entry name" value="DEAD"/>
    <property type="match status" value="1"/>
</dbReference>
<dbReference type="InterPro" id="IPR058621">
    <property type="entry name" value="SH3_HelY"/>
</dbReference>
<dbReference type="Proteomes" id="UP000436181">
    <property type="component" value="Unassembled WGS sequence"/>
</dbReference>
<feature type="domain" description="Helicase ATP-binding" evidence="6">
    <location>
        <begin position="20"/>
        <end position="178"/>
    </location>
</feature>
<evidence type="ECO:0000256" key="4">
    <source>
        <dbReference type="ARBA" id="ARBA00022840"/>
    </source>
</evidence>
<dbReference type="InterPro" id="IPR014001">
    <property type="entry name" value="Helicase_ATP-bd"/>
</dbReference>
<dbReference type="InterPro" id="IPR011545">
    <property type="entry name" value="DEAD/DEAH_box_helicase_dom"/>
</dbReference>
<dbReference type="PANTHER" id="PTHR12131">
    <property type="entry name" value="ATP-DEPENDENT RNA AND DNA HELICASE"/>
    <property type="match status" value="1"/>
</dbReference>
<dbReference type="PROSITE" id="PS51194">
    <property type="entry name" value="HELICASE_CTER"/>
    <property type="match status" value="1"/>
</dbReference>
<evidence type="ECO:0000256" key="1">
    <source>
        <dbReference type="ARBA" id="ARBA00022741"/>
    </source>
</evidence>
<dbReference type="InterPro" id="IPR027417">
    <property type="entry name" value="P-loop_NTPase"/>
</dbReference>
<feature type="coiled-coil region" evidence="5">
    <location>
        <begin position="464"/>
        <end position="543"/>
    </location>
</feature>
<keyword evidence="5" id="KW-0175">Coiled coil</keyword>
<dbReference type="Pfam" id="PF00271">
    <property type="entry name" value="Helicase_C"/>
    <property type="match status" value="1"/>
</dbReference>
<evidence type="ECO:0000256" key="3">
    <source>
        <dbReference type="ARBA" id="ARBA00022806"/>
    </source>
</evidence>
<sequence>MQQFAASYDFPLDDFQLNAAQAIAEGRGVLVAAPTGAGKTIVGEYAVYTAFHNQGTCFYTTPIKALSNQKYHDLVARYGEDNVGLLTGDVTLNGDAPIVVMTTEVLRNMIYADSDRLSTLTHVVMDEVHFLADPSRGPVWEEAILNLDPRVILVSLSATVSNVEEFGGWLSTVRGHTDIIITEKRPVPLNQFMMVGRQIIPMFETRGQAEQQQHLGAINRAVIAAAAKAEESGKRRGTKRSDAVLHMANAGMLPAIYFIFSRVGCDAAVKQLLVDRVDFTTDRQRAEILKTIDAGVQGLTEEDLNVLGFRQWRRALSRGFAAHHAGMLPAFRHIVEDLFSRGLLKVCFATETLALGINMPARSVVLEKLIKFNGEAHVDLTPGQYTQLTGRAGRRGIDTKGNAVVLWSQGMDPYAVADLASTRTYPLDSTFRPGYNMAVNLIATKGLEASHRLLERSFAQYQANGSVVERAEQLERRRRELAAEKRELQVLLEEVSPHLVDESLLNSDGSMNLDQALQDVLEYAEKRRELSAKERHAKRYAREHSTKEVLRLLQGLRVGDVIALPTGKNPLIAVVVRADHKPHNPRPTIITEEGWVERIDVDMFGNTPLIIGSMTLHKGVERNPKRQARSVASHLRRLPVERPRKLKARARGGSMEVAKARDEVHSHHVHLWPDREEIARAAQTYLKSQRRVQYEESVSAESTDSLASQFNRILSLLEELDYVELDRDGNSTPMSARITVEGERLARIHHESDLLVAQCLRRGVWDALDPAELAAVVSVCVFENRRETGGQIELPTEALETAIDQTIRIYNELSTDEERHDLSVTRVPQLGCATALHQWTAGAPLEYCLMAAEAAGASLTPGDFVRWCRRVIDLLEQIKHTGYSAEVKAAARKAVAAINRGVVALDES</sequence>
<comment type="caution">
    <text evidence="8">The sequence shown here is derived from an EMBL/GenBank/DDBJ whole genome shotgun (WGS) entry which is preliminary data.</text>
</comment>
<organism evidence="8 9">
    <name type="scientific">Corynebacterium zhongnanshanii</name>
    <dbReference type="NCBI Taxonomy" id="2768834"/>
    <lineage>
        <taxon>Bacteria</taxon>
        <taxon>Bacillati</taxon>
        <taxon>Actinomycetota</taxon>
        <taxon>Actinomycetes</taxon>
        <taxon>Mycobacteriales</taxon>
        <taxon>Corynebacteriaceae</taxon>
        <taxon>Corynebacterium</taxon>
    </lineage>
</organism>